<name>A0A087UAM9_STEMI</name>
<gene>
    <name evidence="6" type="ORF">X975_02506</name>
</gene>
<organism evidence="6 7">
    <name type="scientific">Stegodyphus mimosarum</name>
    <name type="common">African social velvet spider</name>
    <dbReference type="NCBI Taxonomy" id="407821"/>
    <lineage>
        <taxon>Eukaryota</taxon>
        <taxon>Metazoa</taxon>
        <taxon>Ecdysozoa</taxon>
        <taxon>Arthropoda</taxon>
        <taxon>Chelicerata</taxon>
        <taxon>Arachnida</taxon>
        <taxon>Araneae</taxon>
        <taxon>Araneomorphae</taxon>
        <taxon>Entelegynae</taxon>
        <taxon>Eresoidea</taxon>
        <taxon>Eresidae</taxon>
        <taxon>Stegodyphus</taxon>
    </lineage>
</organism>
<evidence type="ECO:0000256" key="4">
    <source>
        <dbReference type="ARBA" id="ARBA00023136"/>
    </source>
</evidence>
<evidence type="ECO:0000256" key="3">
    <source>
        <dbReference type="ARBA" id="ARBA00022989"/>
    </source>
</evidence>
<feature type="transmembrane region" description="Helical" evidence="5">
    <location>
        <begin position="114"/>
        <end position="136"/>
    </location>
</feature>
<dbReference type="InterPro" id="IPR049680">
    <property type="entry name" value="FLVCR1-2_SLC49-like"/>
</dbReference>
<keyword evidence="7" id="KW-1185">Reference proteome</keyword>
<dbReference type="Pfam" id="PF07690">
    <property type="entry name" value="MFS_1"/>
    <property type="match status" value="1"/>
</dbReference>
<dbReference type="AlphaFoldDB" id="A0A087UAM9"/>
<dbReference type="EMBL" id="KK119030">
    <property type="protein sequence ID" value="KFM74418.1"/>
    <property type="molecule type" value="Genomic_DNA"/>
</dbReference>
<dbReference type="OMA" id="STIMNEM"/>
<dbReference type="Gene3D" id="1.20.1250.20">
    <property type="entry name" value="MFS general substrate transporter like domains"/>
    <property type="match status" value="1"/>
</dbReference>
<evidence type="ECO:0000256" key="2">
    <source>
        <dbReference type="ARBA" id="ARBA00022692"/>
    </source>
</evidence>
<accession>A0A087UAM9</accession>
<dbReference type="GO" id="GO:0016020">
    <property type="term" value="C:membrane"/>
    <property type="evidence" value="ECO:0007669"/>
    <property type="project" value="UniProtKB-SubCell"/>
</dbReference>
<feature type="non-terminal residue" evidence="6">
    <location>
        <position position="338"/>
    </location>
</feature>
<dbReference type="STRING" id="407821.A0A087UAM9"/>
<feature type="transmembrane region" description="Helical" evidence="5">
    <location>
        <begin position="244"/>
        <end position="264"/>
    </location>
</feature>
<dbReference type="InterPro" id="IPR036259">
    <property type="entry name" value="MFS_trans_sf"/>
</dbReference>
<keyword evidence="4 5" id="KW-0472">Membrane</keyword>
<dbReference type="PANTHER" id="PTHR10924:SF4">
    <property type="entry name" value="GH15861P"/>
    <property type="match status" value="1"/>
</dbReference>
<protein>
    <submittedName>
        <fullName evidence="6">Feline leukemia virus subgroup C receptor-related protein 1</fullName>
    </submittedName>
</protein>
<dbReference type="InterPro" id="IPR011701">
    <property type="entry name" value="MFS"/>
</dbReference>
<dbReference type="Proteomes" id="UP000054359">
    <property type="component" value="Unassembled WGS sequence"/>
</dbReference>
<dbReference type="GO" id="GO:0097037">
    <property type="term" value="P:heme export"/>
    <property type="evidence" value="ECO:0007669"/>
    <property type="project" value="TreeGrafter"/>
</dbReference>
<keyword evidence="3 5" id="KW-1133">Transmembrane helix</keyword>
<evidence type="ECO:0000256" key="5">
    <source>
        <dbReference type="SAM" id="Phobius"/>
    </source>
</evidence>
<sequence length="338" mass="37849">MTECGNKESTSCFGLSKHNKCSININNDLNSNSFTQNYRSTEDSSYSLDNLSHKNEIKTGRKSSTKPAVKLYKRRFVMLFLFALCSMMNAVPQFQYTVVADIVACYYNVSLTDVNWTCVVFMVVFLPLVFPVMYLMEMKGLRVTLMTGAFLNCLGGWIQCASFRPSRYAVIMTSQTIYAMGQVFVLSLPPFIAGVWFGATEVGLACAMGVFGNQLGVALGFMIPPMAMTNNCTDQVDISYELSMIGYPMAVINTLIFFLLFFAFQEKPPMFPSIAQATKQRENTNYAESLKNLFKSVPFILLLISYGLITGSYFAMSTIMNEMVLIHFPGEEVDAGWM</sequence>
<evidence type="ECO:0000256" key="1">
    <source>
        <dbReference type="ARBA" id="ARBA00004141"/>
    </source>
</evidence>
<keyword evidence="6" id="KW-0675">Receptor</keyword>
<feature type="transmembrane region" description="Helical" evidence="5">
    <location>
        <begin position="202"/>
        <end position="223"/>
    </location>
</feature>
<evidence type="ECO:0000313" key="6">
    <source>
        <dbReference type="EMBL" id="KFM74418.1"/>
    </source>
</evidence>
<feature type="transmembrane region" description="Helical" evidence="5">
    <location>
        <begin position="177"/>
        <end position="196"/>
    </location>
</feature>
<dbReference type="SUPFAM" id="SSF103473">
    <property type="entry name" value="MFS general substrate transporter"/>
    <property type="match status" value="1"/>
</dbReference>
<evidence type="ECO:0000313" key="7">
    <source>
        <dbReference type="Proteomes" id="UP000054359"/>
    </source>
</evidence>
<dbReference type="OrthoDB" id="6412155at2759"/>
<feature type="transmembrane region" description="Helical" evidence="5">
    <location>
        <begin position="296"/>
        <end position="316"/>
    </location>
</feature>
<feature type="transmembrane region" description="Helical" evidence="5">
    <location>
        <begin position="76"/>
        <end position="94"/>
    </location>
</feature>
<keyword evidence="2 5" id="KW-0812">Transmembrane</keyword>
<proteinExistence type="predicted"/>
<comment type="subcellular location">
    <subcellularLocation>
        <location evidence="1">Membrane</location>
        <topology evidence="1">Multi-pass membrane protein</topology>
    </subcellularLocation>
</comment>
<dbReference type="GO" id="GO:0015232">
    <property type="term" value="F:heme transmembrane transporter activity"/>
    <property type="evidence" value="ECO:0007669"/>
    <property type="project" value="TreeGrafter"/>
</dbReference>
<reference evidence="6 7" key="1">
    <citation type="submission" date="2013-11" db="EMBL/GenBank/DDBJ databases">
        <title>Genome sequencing of Stegodyphus mimosarum.</title>
        <authorList>
            <person name="Bechsgaard J."/>
        </authorList>
    </citation>
    <scope>NUCLEOTIDE SEQUENCE [LARGE SCALE GENOMIC DNA]</scope>
</reference>
<dbReference type="GO" id="GO:0020037">
    <property type="term" value="F:heme binding"/>
    <property type="evidence" value="ECO:0007669"/>
    <property type="project" value="TreeGrafter"/>
</dbReference>
<dbReference type="PANTHER" id="PTHR10924">
    <property type="entry name" value="MAJOR FACILITATOR SUPERFAMILY PROTEIN-RELATED"/>
    <property type="match status" value="1"/>
</dbReference>